<protein>
    <submittedName>
        <fullName evidence="2">Uncharacterized protein</fullName>
    </submittedName>
</protein>
<dbReference type="RefSeq" id="WP_149352189.1">
    <property type="nucleotide sequence ID" value="NZ_VTRV01000033.1"/>
</dbReference>
<evidence type="ECO:0000256" key="1">
    <source>
        <dbReference type="SAM" id="SignalP"/>
    </source>
</evidence>
<comment type="caution">
    <text evidence="2">The sequence shown here is derived from an EMBL/GenBank/DDBJ whole genome shotgun (WGS) entry which is preliminary data.</text>
</comment>
<dbReference type="Proteomes" id="UP000323164">
    <property type="component" value="Unassembled WGS sequence"/>
</dbReference>
<keyword evidence="3" id="KW-1185">Reference proteome</keyword>
<gene>
    <name evidence="2" type="ORF">FW784_04610</name>
</gene>
<evidence type="ECO:0000313" key="3">
    <source>
        <dbReference type="Proteomes" id="UP000323164"/>
    </source>
</evidence>
<dbReference type="OrthoDB" id="9923093at2"/>
<feature type="signal peptide" evidence="1">
    <location>
        <begin position="1"/>
        <end position="25"/>
    </location>
</feature>
<name>A0A5D8Z6Q1_9GAMM</name>
<keyword evidence="1" id="KW-0732">Signal</keyword>
<dbReference type="AlphaFoldDB" id="A0A5D8Z6Q1"/>
<sequence>MSRKLQTSLNALVITAALCATGAFAAAAVPFAAPATRSIATVASAVDGGHHKSHPNRLRHVLAMPYFSFVPRD</sequence>
<accession>A0A5D8Z6Q1</accession>
<evidence type="ECO:0000313" key="2">
    <source>
        <dbReference type="EMBL" id="TZF90598.1"/>
    </source>
</evidence>
<feature type="chain" id="PRO_5022753853" evidence="1">
    <location>
        <begin position="26"/>
        <end position="73"/>
    </location>
</feature>
<reference evidence="2 3" key="1">
    <citation type="submission" date="2019-08" db="EMBL/GenBank/DDBJ databases">
        <title>Draft genome sequence of Lysobacter sp. UKS-15.</title>
        <authorList>
            <person name="Im W.-T."/>
        </authorList>
    </citation>
    <scope>NUCLEOTIDE SEQUENCE [LARGE SCALE GENOMIC DNA]</scope>
    <source>
        <strain evidence="2 3">UKS-15</strain>
    </source>
</reference>
<dbReference type="EMBL" id="VTRV01000033">
    <property type="protein sequence ID" value="TZF90598.1"/>
    <property type="molecule type" value="Genomic_DNA"/>
</dbReference>
<organism evidence="2 3">
    <name type="scientific">Cognatilysobacter lacus</name>
    <dbReference type="NCBI Taxonomy" id="1643323"/>
    <lineage>
        <taxon>Bacteria</taxon>
        <taxon>Pseudomonadati</taxon>
        <taxon>Pseudomonadota</taxon>
        <taxon>Gammaproteobacteria</taxon>
        <taxon>Lysobacterales</taxon>
        <taxon>Lysobacteraceae</taxon>
        <taxon>Cognatilysobacter</taxon>
    </lineage>
</organism>
<proteinExistence type="predicted"/>